<keyword evidence="2" id="KW-1185">Reference proteome</keyword>
<evidence type="ECO:0000313" key="1">
    <source>
        <dbReference type="EMBL" id="KAH7231104.1"/>
    </source>
</evidence>
<evidence type="ECO:0000313" key="2">
    <source>
        <dbReference type="Proteomes" id="UP000813427"/>
    </source>
</evidence>
<reference evidence="1" key="1">
    <citation type="journal article" date="2021" name="Nat. Commun.">
        <title>Genetic determinants of endophytism in the Arabidopsis root mycobiome.</title>
        <authorList>
            <person name="Mesny F."/>
            <person name="Miyauchi S."/>
            <person name="Thiergart T."/>
            <person name="Pickel B."/>
            <person name="Atanasova L."/>
            <person name="Karlsson M."/>
            <person name="Huettel B."/>
            <person name="Barry K.W."/>
            <person name="Haridas S."/>
            <person name="Chen C."/>
            <person name="Bauer D."/>
            <person name="Andreopoulos W."/>
            <person name="Pangilinan J."/>
            <person name="LaButti K."/>
            <person name="Riley R."/>
            <person name="Lipzen A."/>
            <person name="Clum A."/>
            <person name="Drula E."/>
            <person name="Henrissat B."/>
            <person name="Kohler A."/>
            <person name="Grigoriev I.V."/>
            <person name="Martin F.M."/>
            <person name="Hacquard S."/>
        </authorList>
    </citation>
    <scope>NUCLEOTIDE SEQUENCE</scope>
    <source>
        <strain evidence="1">MPI-SDFR-AT-0068</strain>
    </source>
</reference>
<name>A0A8K0W5F2_9HYPO</name>
<evidence type="ECO:0008006" key="3">
    <source>
        <dbReference type="Google" id="ProtNLM"/>
    </source>
</evidence>
<dbReference type="OrthoDB" id="194358at2759"/>
<dbReference type="AlphaFoldDB" id="A0A8K0W5F2"/>
<gene>
    <name evidence="1" type="ORF">BKA59DRAFT_488819</name>
</gene>
<organism evidence="1 2">
    <name type="scientific">Fusarium tricinctum</name>
    <dbReference type="NCBI Taxonomy" id="61284"/>
    <lineage>
        <taxon>Eukaryota</taxon>
        <taxon>Fungi</taxon>
        <taxon>Dikarya</taxon>
        <taxon>Ascomycota</taxon>
        <taxon>Pezizomycotina</taxon>
        <taxon>Sordariomycetes</taxon>
        <taxon>Hypocreomycetidae</taxon>
        <taxon>Hypocreales</taxon>
        <taxon>Nectriaceae</taxon>
        <taxon>Fusarium</taxon>
        <taxon>Fusarium tricinctum species complex</taxon>
    </lineage>
</organism>
<proteinExistence type="predicted"/>
<dbReference type="Proteomes" id="UP000813427">
    <property type="component" value="Unassembled WGS sequence"/>
</dbReference>
<sequence>MAEALGVVASAIAVIQISQQVIKLCKFYTELLSSEAPSSLRAVLIEMSTVKSVLEGLEFLSTCDTFTPSLQNRLAGSDGPVEGCRAATTALEKLFPKDSVQSGQSTSKRQRVQATLAWPLKQGRVQELLQQISRHKAGIQLALTTEVTNDTKDIKATSEEIRFILTGRKLQPST</sequence>
<comment type="caution">
    <text evidence="1">The sequence shown here is derived from an EMBL/GenBank/DDBJ whole genome shotgun (WGS) entry which is preliminary data.</text>
</comment>
<dbReference type="EMBL" id="JAGPXF010000009">
    <property type="protein sequence ID" value="KAH7231104.1"/>
    <property type="molecule type" value="Genomic_DNA"/>
</dbReference>
<accession>A0A8K0W5F2</accession>
<protein>
    <recommendedName>
        <fullName evidence="3">NACHT-NTPase and P-loop NTPases N-terminal domain-containing protein</fullName>
    </recommendedName>
</protein>